<keyword evidence="3" id="KW-1185">Reference proteome</keyword>
<dbReference type="AlphaFoldDB" id="A0A553JYW9"/>
<feature type="transmembrane region" description="Helical" evidence="1">
    <location>
        <begin position="18"/>
        <end position="41"/>
    </location>
</feature>
<evidence type="ECO:0000313" key="2">
    <source>
        <dbReference type="EMBL" id="TRY17649.1"/>
    </source>
</evidence>
<evidence type="ECO:0000256" key="1">
    <source>
        <dbReference type="SAM" id="Phobius"/>
    </source>
</evidence>
<dbReference type="Proteomes" id="UP000317638">
    <property type="component" value="Unassembled WGS sequence"/>
</dbReference>
<dbReference type="RefSeq" id="WP_143938389.1">
    <property type="nucleotide sequence ID" value="NZ_VKKG01000004.1"/>
</dbReference>
<comment type="caution">
    <text evidence="2">The sequence shown here is derived from an EMBL/GenBank/DDBJ whole genome shotgun (WGS) entry which is preliminary data.</text>
</comment>
<name>A0A553JYW9_9ACTN</name>
<protein>
    <submittedName>
        <fullName evidence="2">Uncharacterized protein</fullName>
    </submittedName>
</protein>
<feature type="transmembrane region" description="Helical" evidence="1">
    <location>
        <begin position="80"/>
        <end position="102"/>
    </location>
</feature>
<dbReference type="EMBL" id="VKKG01000004">
    <property type="protein sequence ID" value="TRY17649.1"/>
    <property type="molecule type" value="Genomic_DNA"/>
</dbReference>
<gene>
    <name evidence="2" type="ORF">FOJ82_10180</name>
</gene>
<accession>A0A553JYW9</accession>
<keyword evidence="1" id="KW-1133">Transmembrane helix</keyword>
<organism evidence="2 3">
    <name type="scientific">Tessaracoccus rhinocerotis</name>
    <dbReference type="NCBI Taxonomy" id="1689449"/>
    <lineage>
        <taxon>Bacteria</taxon>
        <taxon>Bacillati</taxon>
        <taxon>Actinomycetota</taxon>
        <taxon>Actinomycetes</taxon>
        <taxon>Propionibacteriales</taxon>
        <taxon>Propionibacteriaceae</taxon>
        <taxon>Tessaracoccus</taxon>
    </lineage>
</organism>
<reference evidence="2 3" key="1">
    <citation type="submission" date="2019-07" db="EMBL/GenBank/DDBJ databases">
        <authorList>
            <person name="Zhou L.-Y."/>
        </authorList>
    </citation>
    <scope>NUCLEOTIDE SEQUENCE [LARGE SCALE GENOMIC DNA]</scope>
    <source>
        <strain evidence="2 3">YIM 101269</strain>
    </source>
</reference>
<proteinExistence type="predicted"/>
<keyword evidence="1" id="KW-0472">Membrane</keyword>
<keyword evidence="1" id="KW-0812">Transmembrane</keyword>
<sequence length="137" mass="14213">MAVVSVGRGGRRAGLRPLLLGGLLAIAIVMGLLTMCTSNAASASHGATTTHAVAQHDGHVAGAQHAADPVVADSIRPDHAMAMACVMALLAFVVLLSLPRGFRHRLVERIRSGPRLALGAIAERTRPSLLVLCISRT</sequence>
<evidence type="ECO:0000313" key="3">
    <source>
        <dbReference type="Proteomes" id="UP000317638"/>
    </source>
</evidence>